<proteinExistence type="inferred from homology"/>
<evidence type="ECO:0000313" key="3">
    <source>
        <dbReference type="RefSeq" id="XP_008778035.1"/>
    </source>
</evidence>
<dbReference type="Gene3D" id="3.30.559.10">
    <property type="entry name" value="Chloramphenicol acetyltransferase-like domain"/>
    <property type="match status" value="2"/>
</dbReference>
<dbReference type="PANTHER" id="PTHR31147">
    <property type="entry name" value="ACYL TRANSFERASE 4"/>
    <property type="match status" value="1"/>
</dbReference>
<dbReference type="Proteomes" id="UP000228380">
    <property type="component" value="Unplaced"/>
</dbReference>
<evidence type="ECO:0000313" key="2">
    <source>
        <dbReference type="Proteomes" id="UP000228380"/>
    </source>
</evidence>
<comment type="similarity">
    <text evidence="1">Belongs to the plant acyltransferase family.</text>
</comment>
<organism evidence="2 3">
    <name type="scientific">Phoenix dactylifera</name>
    <name type="common">Date palm</name>
    <dbReference type="NCBI Taxonomy" id="42345"/>
    <lineage>
        <taxon>Eukaryota</taxon>
        <taxon>Viridiplantae</taxon>
        <taxon>Streptophyta</taxon>
        <taxon>Embryophyta</taxon>
        <taxon>Tracheophyta</taxon>
        <taxon>Spermatophyta</taxon>
        <taxon>Magnoliopsida</taxon>
        <taxon>Liliopsida</taxon>
        <taxon>Arecaceae</taxon>
        <taxon>Coryphoideae</taxon>
        <taxon>Phoeniceae</taxon>
        <taxon>Phoenix</taxon>
    </lineage>
</organism>
<dbReference type="KEGG" id="pda:103697872"/>
<dbReference type="PANTHER" id="PTHR31147:SF2">
    <property type="entry name" value="OS01G0615300 PROTEIN"/>
    <property type="match status" value="1"/>
</dbReference>
<name>A0A8B7BJ08_PHODC</name>
<gene>
    <name evidence="3" type="primary">LOC103697872</name>
</gene>
<accession>A0A8B7BJ08</accession>
<protein>
    <submittedName>
        <fullName evidence="3">Myricetin 3-O-glucosyl 1,2-rhamnoside 6'-O-caffeoyltransferase AT2-like</fullName>
    </submittedName>
</protein>
<keyword evidence="2" id="KW-1185">Reference proteome</keyword>
<dbReference type="OrthoDB" id="444127at2759"/>
<dbReference type="InterPro" id="IPR050898">
    <property type="entry name" value="Plant_acyltransferase"/>
</dbReference>
<evidence type="ECO:0000256" key="1">
    <source>
        <dbReference type="ARBA" id="ARBA00009861"/>
    </source>
</evidence>
<sequence length="417" mass="45922">MSFSVTKLAPALVGPCEPTPSSANLPLSPIDRAPGMRRLIDLFLVFGPGQHPAKVARKALSRALVSYYPVAGRFVVSDNGELSVACTGDGVWFVEASANCSLQDVNNLDRPFMIPKEQLIPCPPPQVKQEDVFFMLQVTEFACGGYVVGIRFNHAIFDGVGVAQFLKAIAELARGLAQPTVEPIWCREAIPNPPKLLPQGPPPVFKPLALEQSILDVSLHRIDQIKDQFTSETGQKCSKFDVVSALVWRCRTRAIDLEPQADVHLAFPVSTRRLLQEVLPEEEGYYGNCVYPMAITAPGEKIKNASMVEIVSLVREAKESVPAKFSKWVKGDPKEGPCMVPLEYGSLCVTNWSRVGFYEVDFGWGGPIRVAPLTEDDLVPWCILLESPAPMQGVRLLLRCVLKEHSEAFHDQIMSLV</sequence>
<dbReference type="GeneID" id="103697872"/>
<dbReference type="InterPro" id="IPR023213">
    <property type="entry name" value="CAT-like_dom_sf"/>
</dbReference>
<dbReference type="RefSeq" id="XP_008778035.1">
    <property type="nucleotide sequence ID" value="XM_008779813.4"/>
</dbReference>
<reference evidence="3" key="1">
    <citation type="submission" date="2025-08" db="UniProtKB">
        <authorList>
            <consortium name="RefSeq"/>
        </authorList>
    </citation>
    <scope>IDENTIFICATION</scope>
    <source>
        <tissue evidence="3">Young leaves</tissue>
    </source>
</reference>
<dbReference type="Pfam" id="PF02458">
    <property type="entry name" value="Transferase"/>
    <property type="match status" value="1"/>
</dbReference>
<dbReference type="AlphaFoldDB" id="A0A8B7BJ08"/>